<gene>
    <name evidence="1" type="ORF">WN944_004357</name>
</gene>
<sequence length="159" mass="17863">MLARFARSEALSLGPNQKELISSFRYLKRIGMTLAREQSNVKLITSKCSKQRSSFIKGSASSDRTLPLHLSILSTCNFERLDINCFGILDILDVSSKFKYLRFTNAFISSGSPRREVRDRASFSDLEDYEVSETESKISDDAISEMERVSTAAMADLKA</sequence>
<name>A0AAP0M083_9ROSI</name>
<accession>A0AAP0M083</accession>
<keyword evidence="2" id="KW-1185">Reference proteome</keyword>
<organism evidence="1 2">
    <name type="scientific">Citrus x changshan-huyou</name>
    <dbReference type="NCBI Taxonomy" id="2935761"/>
    <lineage>
        <taxon>Eukaryota</taxon>
        <taxon>Viridiplantae</taxon>
        <taxon>Streptophyta</taxon>
        <taxon>Embryophyta</taxon>
        <taxon>Tracheophyta</taxon>
        <taxon>Spermatophyta</taxon>
        <taxon>Magnoliopsida</taxon>
        <taxon>eudicotyledons</taxon>
        <taxon>Gunneridae</taxon>
        <taxon>Pentapetalae</taxon>
        <taxon>rosids</taxon>
        <taxon>malvids</taxon>
        <taxon>Sapindales</taxon>
        <taxon>Rutaceae</taxon>
        <taxon>Aurantioideae</taxon>
        <taxon>Citrus</taxon>
    </lineage>
</organism>
<protein>
    <submittedName>
        <fullName evidence="1">Uncharacterized protein</fullName>
    </submittedName>
</protein>
<evidence type="ECO:0000313" key="1">
    <source>
        <dbReference type="EMBL" id="KAK9193660.1"/>
    </source>
</evidence>
<dbReference type="AlphaFoldDB" id="A0AAP0M083"/>
<comment type="caution">
    <text evidence="1">The sequence shown here is derived from an EMBL/GenBank/DDBJ whole genome shotgun (WGS) entry which is preliminary data.</text>
</comment>
<proteinExistence type="predicted"/>
<dbReference type="EMBL" id="JBCGBO010000006">
    <property type="protein sequence ID" value="KAK9193660.1"/>
    <property type="molecule type" value="Genomic_DNA"/>
</dbReference>
<dbReference type="Proteomes" id="UP001428341">
    <property type="component" value="Unassembled WGS sequence"/>
</dbReference>
<reference evidence="1 2" key="1">
    <citation type="submission" date="2024-05" db="EMBL/GenBank/DDBJ databases">
        <title>Haplotype-resolved chromosome-level genome assembly of Huyou (Citrus changshanensis).</title>
        <authorList>
            <person name="Miao C."/>
            <person name="Chen W."/>
            <person name="Wu Y."/>
            <person name="Wang L."/>
            <person name="Zhao S."/>
            <person name="Grierson D."/>
            <person name="Xu C."/>
            <person name="Chen K."/>
        </authorList>
    </citation>
    <scope>NUCLEOTIDE SEQUENCE [LARGE SCALE GENOMIC DNA]</scope>
    <source>
        <strain evidence="1">01-14</strain>
        <tissue evidence="1">Leaf</tissue>
    </source>
</reference>
<evidence type="ECO:0000313" key="2">
    <source>
        <dbReference type="Proteomes" id="UP001428341"/>
    </source>
</evidence>